<reference evidence="1" key="1">
    <citation type="submission" date="2022-11" db="EMBL/GenBank/DDBJ databases">
        <title>Genome Sequence of Boeremia exigua.</title>
        <authorList>
            <person name="Buettner E."/>
        </authorList>
    </citation>
    <scope>NUCLEOTIDE SEQUENCE</scope>
    <source>
        <strain evidence="1">CU02</strain>
    </source>
</reference>
<evidence type="ECO:0000313" key="1">
    <source>
        <dbReference type="EMBL" id="KAJ8108246.1"/>
    </source>
</evidence>
<keyword evidence="2" id="KW-1185">Reference proteome</keyword>
<comment type="caution">
    <text evidence="1">The sequence shown here is derived from an EMBL/GenBank/DDBJ whole genome shotgun (WGS) entry which is preliminary data.</text>
</comment>
<evidence type="ECO:0000313" key="2">
    <source>
        <dbReference type="Proteomes" id="UP001153331"/>
    </source>
</evidence>
<gene>
    <name evidence="1" type="ORF">OPT61_g8305</name>
</gene>
<dbReference type="Proteomes" id="UP001153331">
    <property type="component" value="Unassembled WGS sequence"/>
</dbReference>
<protein>
    <submittedName>
        <fullName evidence="1">Uncharacterized protein</fullName>
    </submittedName>
</protein>
<accession>A0ACC2HYQ5</accession>
<sequence length="74" mass="8317">MTTTVERWVDDLRLVSEDDTVRHKNWGFTIYRTSSGPSSDQQWQRLLQTIQTGAYGGALGAIKSTEADPGFQQL</sequence>
<name>A0ACC2HYQ5_9PLEO</name>
<organism evidence="1 2">
    <name type="scientific">Boeremia exigua</name>
    <dbReference type="NCBI Taxonomy" id="749465"/>
    <lineage>
        <taxon>Eukaryota</taxon>
        <taxon>Fungi</taxon>
        <taxon>Dikarya</taxon>
        <taxon>Ascomycota</taxon>
        <taxon>Pezizomycotina</taxon>
        <taxon>Dothideomycetes</taxon>
        <taxon>Pleosporomycetidae</taxon>
        <taxon>Pleosporales</taxon>
        <taxon>Pleosporineae</taxon>
        <taxon>Didymellaceae</taxon>
        <taxon>Boeremia</taxon>
    </lineage>
</organism>
<dbReference type="EMBL" id="JAPHNI010000777">
    <property type="protein sequence ID" value="KAJ8108246.1"/>
    <property type="molecule type" value="Genomic_DNA"/>
</dbReference>
<proteinExistence type="predicted"/>